<proteinExistence type="predicted"/>
<name>A0A553HJP6_9PEZI</name>
<organism evidence="2 3">
    <name type="scientific">Xylaria flabelliformis</name>
    <dbReference type="NCBI Taxonomy" id="2512241"/>
    <lineage>
        <taxon>Eukaryota</taxon>
        <taxon>Fungi</taxon>
        <taxon>Dikarya</taxon>
        <taxon>Ascomycota</taxon>
        <taxon>Pezizomycotina</taxon>
        <taxon>Sordariomycetes</taxon>
        <taxon>Xylariomycetidae</taxon>
        <taxon>Xylariales</taxon>
        <taxon>Xylariaceae</taxon>
        <taxon>Xylaria</taxon>
    </lineage>
</organism>
<gene>
    <name evidence="2" type="ORF">FHL15_010930</name>
</gene>
<evidence type="ECO:0000313" key="2">
    <source>
        <dbReference type="EMBL" id="TRX88181.1"/>
    </source>
</evidence>
<dbReference type="OrthoDB" id="4776075at2759"/>
<dbReference type="AlphaFoldDB" id="A0A553HJP6"/>
<comment type="caution">
    <text evidence="2">The sequence shown here is derived from an EMBL/GenBank/DDBJ whole genome shotgun (WGS) entry which is preliminary data.</text>
</comment>
<reference evidence="3" key="1">
    <citation type="submission" date="2019-06" db="EMBL/GenBank/DDBJ databases">
        <title>Draft genome sequence of the griseofulvin-producing fungus Xylaria cubensis strain G536.</title>
        <authorList>
            <person name="Mead M.E."/>
            <person name="Raja H.A."/>
            <person name="Steenwyk J.L."/>
            <person name="Knowles S.L."/>
            <person name="Oberlies N.H."/>
            <person name="Rokas A."/>
        </authorList>
    </citation>
    <scope>NUCLEOTIDE SEQUENCE [LARGE SCALE GENOMIC DNA]</scope>
    <source>
        <strain evidence="3">G536</strain>
    </source>
</reference>
<protein>
    <submittedName>
        <fullName evidence="2">Uncharacterized protein</fullName>
    </submittedName>
</protein>
<feature type="region of interest" description="Disordered" evidence="1">
    <location>
        <begin position="79"/>
        <end position="149"/>
    </location>
</feature>
<evidence type="ECO:0000313" key="3">
    <source>
        <dbReference type="Proteomes" id="UP000319160"/>
    </source>
</evidence>
<accession>A0A553HJP6</accession>
<dbReference type="Proteomes" id="UP000319160">
    <property type="component" value="Unassembled WGS sequence"/>
</dbReference>
<evidence type="ECO:0000256" key="1">
    <source>
        <dbReference type="SAM" id="MobiDB-lite"/>
    </source>
</evidence>
<sequence>MTGSQLVHLAMGERTGPRVFYILWSSDVVDVKRGERKRKCRIPVIWKNYRLFRKVTDAIFTSEGVSPYKSTSPIFLHHTTAHHTPPRYGAGAPDCRLNRPETEAPPSPRSDTYKLQDLLTPDDASEPGFPLMSELQKDESRLARWSPGP</sequence>
<keyword evidence="3" id="KW-1185">Reference proteome</keyword>
<dbReference type="EMBL" id="VFLP01000097">
    <property type="protein sequence ID" value="TRX88181.1"/>
    <property type="molecule type" value="Genomic_DNA"/>
</dbReference>